<dbReference type="PANTHER" id="PTHR22768:SF0">
    <property type="entry name" value="DNA REPLICATION COMPLEX GINS PROTEIN PSF3"/>
    <property type="match status" value="1"/>
</dbReference>
<evidence type="ECO:0000256" key="2">
    <source>
        <dbReference type="ARBA" id="ARBA00006343"/>
    </source>
</evidence>
<feature type="domain" description="GINS subunit" evidence="8">
    <location>
        <begin position="86"/>
        <end position="201"/>
    </location>
</feature>
<dbReference type="SUPFAM" id="SSF160059">
    <property type="entry name" value="PriA/YqbF domain"/>
    <property type="match status" value="1"/>
</dbReference>
<sequence>MGYFDIEDVLADSVEVPCKFQFKMPGLGYLEGNPGRAIEKNSKLNLPLWLARILAIVGGGSDEDTEYEPEEPIPFVELLKPDFFATKFINSAKASPESLDVHSVNAYFYSLAVKWITLFEDKELASVVSEMLLARALEINNHAGSVNIVTSTTTTDSRLESHSVHFESANKNSQFLMTLDQFEKDLHRHAHDSYKQTKRWMVER</sequence>
<dbReference type="SUPFAM" id="SSF158573">
    <property type="entry name" value="GINS helical bundle-like"/>
    <property type="match status" value="1"/>
</dbReference>
<dbReference type="EMBL" id="CP058604">
    <property type="protein sequence ID" value="QLG70939.1"/>
    <property type="molecule type" value="Genomic_DNA"/>
</dbReference>
<evidence type="ECO:0000256" key="4">
    <source>
        <dbReference type="ARBA" id="ARBA00015140"/>
    </source>
</evidence>
<dbReference type="InterPro" id="IPR021151">
    <property type="entry name" value="GINS_A"/>
</dbReference>
<evidence type="ECO:0000259" key="9">
    <source>
        <dbReference type="Pfam" id="PF22466"/>
    </source>
</evidence>
<evidence type="ECO:0000256" key="7">
    <source>
        <dbReference type="RuleBase" id="RU367161"/>
    </source>
</evidence>
<dbReference type="Pfam" id="PF05916">
    <property type="entry name" value="Sld5"/>
    <property type="match status" value="1"/>
</dbReference>
<name>A0A7H9AYT5_ZYGMR</name>
<dbReference type="InterPro" id="IPR010492">
    <property type="entry name" value="GINS_Psf3"/>
</dbReference>
<accession>A0A7H9AYT5</accession>
<dbReference type="InterPro" id="IPR036224">
    <property type="entry name" value="GINS_bundle-like_dom_sf"/>
</dbReference>
<comment type="subunit">
    <text evidence="3">Component of the GINS complex which is a heterotetramer of SLD5, PSF1, PSF2 and PSF3.</text>
</comment>
<keyword evidence="11" id="KW-1185">Reference proteome</keyword>
<dbReference type="InterPro" id="IPR038437">
    <property type="entry name" value="GINS_Psf3_sf"/>
</dbReference>
<dbReference type="CDD" id="cd21693">
    <property type="entry name" value="GINS_B_Psf3"/>
    <property type="match status" value="1"/>
</dbReference>
<dbReference type="AlphaFoldDB" id="A0A7H9AYT5"/>
<dbReference type="GeneID" id="59234576"/>
<dbReference type="Gene3D" id="1.20.58.2050">
    <property type="match status" value="1"/>
</dbReference>
<comment type="subcellular location">
    <subcellularLocation>
        <location evidence="1 7">Nucleus</location>
    </subcellularLocation>
</comment>
<evidence type="ECO:0000256" key="6">
    <source>
        <dbReference type="ARBA" id="ARBA00023242"/>
    </source>
</evidence>
<dbReference type="Proteomes" id="UP000509704">
    <property type="component" value="Chromosome 1"/>
</dbReference>
<organism evidence="10 11">
    <name type="scientific">Zygotorulaspora mrakii</name>
    <name type="common">Zygosaccharomyces mrakii</name>
    <dbReference type="NCBI Taxonomy" id="42260"/>
    <lineage>
        <taxon>Eukaryota</taxon>
        <taxon>Fungi</taxon>
        <taxon>Dikarya</taxon>
        <taxon>Ascomycota</taxon>
        <taxon>Saccharomycotina</taxon>
        <taxon>Saccharomycetes</taxon>
        <taxon>Saccharomycetales</taxon>
        <taxon>Saccharomycetaceae</taxon>
        <taxon>Zygotorulaspora</taxon>
    </lineage>
</organism>
<keyword evidence="5 7" id="KW-0235">DNA replication</keyword>
<evidence type="ECO:0000313" key="11">
    <source>
        <dbReference type="Proteomes" id="UP000509704"/>
    </source>
</evidence>
<keyword evidence="6 7" id="KW-0539">Nucleus</keyword>
<dbReference type="GO" id="GO:0000811">
    <property type="term" value="C:GINS complex"/>
    <property type="evidence" value="ECO:0007669"/>
    <property type="project" value="UniProtKB-UniRule"/>
</dbReference>
<dbReference type="PANTHER" id="PTHR22768">
    <property type="entry name" value="DNA REPLICATION COMPLEX GINS PROTEIN PSF3"/>
    <property type="match status" value="1"/>
</dbReference>
<dbReference type="Pfam" id="PF22466">
    <property type="entry name" value="PSF3_N"/>
    <property type="match status" value="1"/>
</dbReference>
<dbReference type="GO" id="GO:1902975">
    <property type="term" value="P:mitotic DNA replication initiation"/>
    <property type="evidence" value="ECO:0007669"/>
    <property type="project" value="TreeGrafter"/>
</dbReference>
<proteinExistence type="inferred from homology"/>
<comment type="similarity">
    <text evidence="2 7">Belongs to the GINS3/PSF3 family.</text>
</comment>
<evidence type="ECO:0000259" key="8">
    <source>
        <dbReference type="Pfam" id="PF05916"/>
    </source>
</evidence>
<evidence type="ECO:0000256" key="3">
    <source>
        <dbReference type="ARBA" id="ARBA00011352"/>
    </source>
</evidence>
<gene>
    <name evidence="10" type="ORF">HG535_0A08860</name>
</gene>
<feature type="domain" description="DNA replication complex GINS protein PSF3 N-terminal" evidence="9">
    <location>
        <begin position="4"/>
        <end position="56"/>
    </location>
</feature>
<dbReference type="CDD" id="cd11713">
    <property type="entry name" value="GINS_A_psf3"/>
    <property type="match status" value="1"/>
</dbReference>
<protein>
    <recommendedName>
        <fullName evidence="4 7">DNA replication complex GINS protein PSF3</fullName>
    </recommendedName>
</protein>
<evidence type="ECO:0000256" key="5">
    <source>
        <dbReference type="ARBA" id="ARBA00022705"/>
    </source>
</evidence>
<dbReference type="OrthoDB" id="10251744at2759"/>
<dbReference type="RefSeq" id="XP_037142667.1">
    <property type="nucleotide sequence ID" value="XM_037286772.1"/>
</dbReference>
<comment type="function">
    <text evidence="7">The GINS complex plays an essential role in the initiation of DNA replication.</text>
</comment>
<evidence type="ECO:0000256" key="1">
    <source>
        <dbReference type="ARBA" id="ARBA00004123"/>
    </source>
</evidence>
<dbReference type="InterPro" id="IPR055221">
    <property type="entry name" value="PSF3_N"/>
</dbReference>
<evidence type="ECO:0000313" key="10">
    <source>
        <dbReference type="EMBL" id="QLG70939.1"/>
    </source>
</evidence>
<reference evidence="10 11" key="1">
    <citation type="submission" date="2020-07" db="EMBL/GenBank/DDBJ databases">
        <title>The yeast mating-type switching endonuclease HO is a domesticated member of an unorthodox homing genetic element family.</title>
        <authorList>
            <person name="Coughlan A.Y."/>
            <person name="Lombardi L."/>
            <person name="Braun-Galleani S."/>
            <person name="Martos A.R."/>
            <person name="Galeote V."/>
            <person name="Bigey F."/>
            <person name="Dequin S."/>
            <person name="Byrne K.P."/>
            <person name="Wolfe K.H."/>
        </authorList>
    </citation>
    <scope>NUCLEOTIDE SEQUENCE [LARGE SCALE GENOMIC DNA]</scope>
    <source>
        <strain evidence="10 11">NRRL Y-6702</strain>
    </source>
</reference>
<dbReference type="KEGG" id="zmk:HG535_0A08860"/>